<keyword evidence="2" id="KW-0677">Repeat</keyword>
<feature type="signal peptide" evidence="4">
    <location>
        <begin position="1"/>
        <end position="34"/>
    </location>
</feature>
<dbReference type="Pfam" id="PF25023">
    <property type="entry name" value="TEN_YD-shell"/>
    <property type="match status" value="1"/>
</dbReference>
<dbReference type="NCBIfam" id="TIGR03696">
    <property type="entry name" value="Rhs_assc_core"/>
    <property type="match status" value="1"/>
</dbReference>
<feature type="domain" description="Teneurin-like YD-shell" evidence="5">
    <location>
        <begin position="1413"/>
        <end position="1550"/>
    </location>
</feature>
<feature type="compositionally biased region" description="Basic and acidic residues" evidence="3">
    <location>
        <begin position="388"/>
        <end position="400"/>
    </location>
</feature>
<dbReference type="STRING" id="927083.DB32_001507"/>
<feature type="compositionally biased region" description="Polar residues" evidence="3">
    <location>
        <begin position="1871"/>
        <end position="1884"/>
    </location>
</feature>
<feature type="compositionally biased region" description="Polar residues" evidence="3">
    <location>
        <begin position="1805"/>
        <end position="1835"/>
    </location>
</feature>
<gene>
    <name evidence="6" type="ORF">DB32_001507</name>
</gene>
<dbReference type="InterPro" id="IPR013517">
    <property type="entry name" value="FG-GAP"/>
</dbReference>
<dbReference type="Gene3D" id="2.180.10.10">
    <property type="entry name" value="RHS repeat-associated core"/>
    <property type="match status" value="2"/>
</dbReference>
<dbReference type="Pfam" id="PF13517">
    <property type="entry name" value="FG-GAP_3"/>
    <property type="match status" value="1"/>
</dbReference>
<dbReference type="EMBL" id="CP011125">
    <property type="protein sequence ID" value="AKF04358.1"/>
    <property type="molecule type" value="Genomic_DNA"/>
</dbReference>
<protein>
    <submittedName>
        <fullName evidence="6">Rhs protein</fullName>
    </submittedName>
</protein>
<feature type="region of interest" description="Disordered" evidence="3">
    <location>
        <begin position="1805"/>
        <end position="1884"/>
    </location>
</feature>
<evidence type="ECO:0000313" key="7">
    <source>
        <dbReference type="Proteomes" id="UP000034883"/>
    </source>
</evidence>
<accession>A0A0F6W0U3</accession>
<dbReference type="SUPFAM" id="SSF69318">
    <property type="entry name" value="Integrin alpha N-terminal domain"/>
    <property type="match status" value="1"/>
</dbReference>
<organism evidence="6 7">
    <name type="scientific">Sandaracinus amylolyticus</name>
    <dbReference type="NCBI Taxonomy" id="927083"/>
    <lineage>
        <taxon>Bacteria</taxon>
        <taxon>Pseudomonadati</taxon>
        <taxon>Myxococcota</taxon>
        <taxon>Polyangia</taxon>
        <taxon>Polyangiales</taxon>
        <taxon>Sandaracinaceae</taxon>
        <taxon>Sandaracinus</taxon>
    </lineage>
</organism>
<feature type="compositionally biased region" description="Low complexity" evidence="3">
    <location>
        <begin position="1837"/>
        <end position="1870"/>
    </location>
</feature>
<keyword evidence="1 4" id="KW-0732">Signal</keyword>
<dbReference type="PANTHER" id="PTHR32305:SF15">
    <property type="entry name" value="PROTEIN RHSA-RELATED"/>
    <property type="match status" value="1"/>
</dbReference>
<dbReference type="InterPro" id="IPR056823">
    <property type="entry name" value="TEN-like_YD-shell"/>
</dbReference>
<dbReference type="InterPro" id="IPR050708">
    <property type="entry name" value="T6SS_VgrG/RHS"/>
</dbReference>
<dbReference type="PANTHER" id="PTHR32305">
    <property type="match status" value="1"/>
</dbReference>
<dbReference type="NCBIfam" id="TIGR01643">
    <property type="entry name" value="YD_repeat_2x"/>
    <property type="match status" value="1"/>
</dbReference>
<reference evidence="6 7" key="1">
    <citation type="submission" date="2015-03" db="EMBL/GenBank/DDBJ databases">
        <title>Genome assembly of Sandaracinus amylolyticus DSM 53668.</title>
        <authorList>
            <person name="Sharma G."/>
            <person name="Subramanian S."/>
        </authorList>
    </citation>
    <scope>NUCLEOTIDE SEQUENCE [LARGE SCALE GENOMIC DNA]</scope>
    <source>
        <strain evidence="6 7">DSM 53668</strain>
    </source>
</reference>
<feature type="region of interest" description="Disordered" evidence="3">
    <location>
        <begin position="388"/>
        <end position="407"/>
    </location>
</feature>
<evidence type="ECO:0000256" key="4">
    <source>
        <dbReference type="SAM" id="SignalP"/>
    </source>
</evidence>
<proteinExistence type="predicted"/>
<evidence type="ECO:0000256" key="1">
    <source>
        <dbReference type="ARBA" id="ARBA00022729"/>
    </source>
</evidence>
<dbReference type="InterPro" id="IPR006530">
    <property type="entry name" value="YD"/>
</dbReference>
<evidence type="ECO:0000313" key="6">
    <source>
        <dbReference type="EMBL" id="AKF04358.1"/>
    </source>
</evidence>
<dbReference type="InterPro" id="IPR028994">
    <property type="entry name" value="Integrin_alpha_N"/>
</dbReference>
<feature type="chain" id="PRO_5002511477" evidence="4">
    <location>
        <begin position="35"/>
        <end position="1924"/>
    </location>
</feature>
<evidence type="ECO:0000256" key="3">
    <source>
        <dbReference type="SAM" id="MobiDB-lite"/>
    </source>
</evidence>
<sequence length="1924" mass="208739">MLAGPRGKETMMKRAIRRIAVGLVLALGLPQTTAAQVRRDAMVQAPEVRRPGRGSVAGAYAAVGFDPETLSRGTIDVAGPFEAPDERGAPLVPIFPTYAPDRGLSEWGVGWSASFAIRRHRDRGDLDFATDDFASPWGVLVQGDDGAYYPRGMAARVRVTREPDRWSAVLEDGTRITFRDADAIRTSRGIYQWSVSEAVTPLGDRTTWEYAARSDQAKRPYVQRVTYGGRESTPQVEVRFDYDGTIGARHVDYASGVGVALDRRVREVRVSTWDPASASYLLRHRYELGYEESPAGVAFYLSRAQRFFASGEPDSPRTFTYRFGEQDAAEATLAEASVLDSYLEAWGVTALMPDVSSYVDVDRDGRTDLENRYDHELARHTDAGLEYETLPRDGTEDPECRPVPSLDNQPRLLARIDGEQRVLRTTAVGDVTRVTMCDRQGHRLSRVSVSGAGWTLGARTRLVDVDRDRRPDLVRVTSSGYEVMRNTGDASALSFAAVTRGTLTIPSPVDTLWVQDVNGDGIADLVGRTASALQVWPGLGGRRFAASGTRLQVRRASGEVISDLRPYQIAFLDANRDGLIDVLLSSGSTLRLYTHRGDRFSEQSVPALATVAFDVGYPVAVDLEGRGEEQALVSRRVDGANHAYAVTLTSPRAGLMVRADDGRGGAIELDYVRAPAIPGMTVRPPLLARVTTHDAGADSVTSHYDYDDPVFHSVSEGLVGYRLVRRASATSLGEIEFHHDDDVSGLVVATRTLDTLTADLPAGLHRFTEHVYEDALVRAVRTMREVRVRGGLRDAEGHEALGAVRDVIAWSEDGLCPEHVRTTGEHGTLEIVHTRAEVAALAGALHCEIATETEIGTHPARAALDFRYDARLVRNGVGQIERVEMLSGGEAHVLQQSTYDALHRLVSLTTPGRGTTTVAYAPGTGEMLEVVGADGVRGRVEERDARSGAMTRIAFDRGPGGELREHWRYDGMERLASRWDSVGAGSEAMPEEAISYAWASSTHPGSIVTRTLVDASAGTYAESAELFTAAGRAIAGLSRLESGWAVGDVTIETREQARTDVYRRAPIAVTGAGEIAFATLFDEASRDWVATTTSSVLGHTPGEEQLVRDGVTRRLATAVGLANGHLVHATYENGALFSTRELDAEGRVIAVTDGGGARAEIAYDALGRVVGVLLPDGTTRQTARFDAQGRPSEVAHDGVGSVRLVYQGAGDLVAERSWHAPDGTRVRSARYAYDAAGREIERTNVRASDGAEETFRFLYDGERPDGGVIPGQRGRRTSVIGPTFARWDRFLPDGSIAKSELVIDGGWRTIRLDYTHFEDGAIRSVDRLITDAAGAVLSSMRRTTQRDALGRIERVVLSSPDGTNARTLYALSYDDQGRLSHATIGSGDLFVPEYDPPTRTRVGYTHDTSDVTLTSREERDARGLVTTQHVELESASSSTSYDRALSYDARRFLRGSTGGGTTTAYAFDATGAMASAQDVSGARAFVRSGDVLQAGGVTYRLDGMGRVIARDDLAITYGPNGDVERAERGDRVWTYAYDETGQRLLKRENGVITMATLPGGVFLVGSDVVEPVIAGGHTVGLLVNGALRPLATDTRGTVIADGDGHAIDVSPFGVRSSHDALAAVIEYASSGYDADLQTVRMGVRDYDPYLGRFRTPDPLYMEEIDRCASSPTQCQLFAYVSNDPLSYVDPSGLEERPAGAQPINTTSYIESYEESTRAMVDGVVDGYNGNRPLIEASRHYFLFESWDWDTSTYMRPLYSTDRTYLTMLTRFALAPVGNPALREAELSFDRTARLLYTVDSAGPWQDNSTAHTANASTQTQDSVGTTRSNTTTHANEGSVGAAVGAPGGPSASFGAKSSVSSSDTSTHQTSRMVQTGSGNTTASTFPTQMRVSEVRLWMEIVDNHGNRNYYQLGRATLIDSRVRR</sequence>
<keyword evidence="7" id="KW-1185">Reference proteome</keyword>
<name>A0A0F6W0U3_9BACT</name>
<dbReference type="Proteomes" id="UP000034883">
    <property type="component" value="Chromosome"/>
</dbReference>
<evidence type="ECO:0000259" key="5">
    <source>
        <dbReference type="Pfam" id="PF25023"/>
    </source>
</evidence>
<evidence type="ECO:0000256" key="2">
    <source>
        <dbReference type="ARBA" id="ARBA00022737"/>
    </source>
</evidence>
<dbReference type="KEGG" id="samy:DB32_001507"/>
<dbReference type="InterPro" id="IPR022385">
    <property type="entry name" value="Rhs_assc_core"/>
</dbReference>